<protein>
    <submittedName>
        <fullName evidence="1">ECF transporter S component</fullName>
    </submittedName>
</protein>
<reference evidence="1" key="2">
    <citation type="journal article" date="2021" name="Sci. Rep.">
        <title>The distribution of antibiotic resistance genes in chicken gut microbiota commensals.</title>
        <authorList>
            <person name="Juricova H."/>
            <person name="Matiasovicova J."/>
            <person name="Kubasova T."/>
            <person name="Cejkova D."/>
            <person name="Rychlik I."/>
        </authorList>
    </citation>
    <scope>NUCLEOTIDE SEQUENCE</scope>
    <source>
        <strain evidence="1">An420c</strain>
    </source>
</reference>
<evidence type="ECO:0000313" key="1">
    <source>
        <dbReference type="EMBL" id="MBM6825598.1"/>
    </source>
</evidence>
<dbReference type="Proteomes" id="UP000713880">
    <property type="component" value="Unassembled WGS sequence"/>
</dbReference>
<organism evidence="1 2">
    <name type="scientific">Mordavella massiliensis</name>
    <dbReference type="NCBI Taxonomy" id="1871024"/>
    <lineage>
        <taxon>Bacteria</taxon>
        <taxon>Bacillati</taxon>
        <taxon>Bacillota</taxon>
        <taxon>Clostridia</taxon>
        <taxon>Eubacteriales</taxon>
        <taxon>Clostridiaceae</taxon>
        <taxon>Mordavella</taxon>
    </lineage>
</organism>
<dbReference type="AlphaFoldDB" id="A0A938X058"/>
<proteinExistence type="predicted"/>
<dbReference type="Gene3D" id="1.10.1760.20">
    <property type="match status" value="1"/>
</dbReference>
<dbReference type="NCBIfam" id="NF045596">
    <property type="entry name" value="ECF_S_CD3073"/>
    <property type="match status" value="1"/>
</dbReference>
<keyword evidence="2" id="KW-1185">Reference proteome</keyword>
<dbReference type="RefSeq" id="WP_204907664.1">
    <property type="nucleotide sequence ID" value="NZ_JACJLV010000001.1"/>
</dbReference>
<reference evidence="1" key="1">
    <citation type="submission" date="2020-08" db="EMBL/GenBank/DDBJ databases">
        <authorList>
            <person name="Cejkova D."/>
            <person name="Kubasova T."/>
            <person name="Jahodarova E."/>
            <person name="Rychlik I."/>
        </authorList>
    </citation>
    <scope>NUCLEOTIDE SEQUENCE</scope>
    <source>
        <strain evidence="1">An420c</strain>
    </source>
</reference>
<sequence length="190" mass="19928">MGTNKKVYVTAFCGIAIAVNIVLGIVTSALGIPLYLDTLGTVLVAVLVGPFPGAIVGALTNIITGLMYSVTDIPFCLVSVAVALIVGFAVKKFKLTLASAVILGLILSVVCPVIGTPIGIFVYGGLNGTFSDILVMGLQQSGQSIFAASFLRNIASNLIDKVGTMIIAWAIVRWLPMSIMQNFNYKKVSE</sequence>
<name>A0A938X058_9CLOT</name>
<dbReference type="EMBL" id="JACJLV010000001">
    <property type="protein sequence ID" value="MBM6825598.1"/>
    <property type="molecule type" value="Genomic_DNA"/>
</dbReference>
<gene>
    <name evidence="1" type="ORF">H6A13_00560</name>
</gene>
<comment type="caution">
    <text evidence="1">The sequence shown here is derived from an EMBL/GenBank/DDBJ whole genome shotgun (WGS) entry which is preliminary data.</text>
</comment>
<accession>A0A938X058</accession>
<evidence type="ECO:0000313" key="2">
    <source>
        <dbReference type="Proteomes" id="UP000713880"/>
    </source>
</evidence>